<dbReference type="EMBL" id="CP097332">
    <property type="protein sequence ID" value="UQX89670.1"/>
    <property type="molecule type" value="Genomic_DNA"/>
</dbReference>
<dbReference type="Pfam" id="PF04085">
    <property type="entry name" value="MreC"/>
    <property type="match status" value="1"/>
</dbReference>
<dbReference type="InterPro" id="IPR042177">
    <property type="entry name" value="Cell/Rod_1"/>
</dbReference>
<feature type="domain" description="Rod shape-determining protein MreC beta-barrel core" evidence="7">
    <location>
        <begin position="116"/>
        <end position="254"/>
    </location>
</feature>
<sequence length="274" mass="26961">MALAVVALLFISLDFAGGSLAGAHEGTRGALGSLYRGADGVLGPTRRFLQGIPDVGRNRQDLAALQQENARLRQRLTEAELDQATAKQLQALQLQARGAGWSATPARVIGTGPGGGFASTVTVDAGRADGVLGGASVTDGAGLVGRVLSVQAHTAVILLAWDPGFSVGARDLRSQDLLLAAGKAGTALTASPLGDAASMKVGDALVTGPAGESTFVSGLAIGTVTAVTTSADGSSSALIRPAADVTGLNLLGIIVPAGAHPSSTSGRPAVGGAG</sequence>
<evidence type="ECO:0000259" key="7">
    <source>
        <dbReference type="Pfam" id="PF04085"/>
    </source>
</evidence>
<evidence type="ECO:0000256" key="1">
    <source>
        <dbReference type="ARBA" id="ARBA00009369"/>
    </source>
</evidence>
<dbReference type="InterPro" id="IPR042175">
    <property type="entry name" value="Cell/Rod_MreC_2"/>
</dbReference>
<evidence type="ECO:0000256" key="2">
    <source>
        <dbReference type="ARBA" id="ARBA00013855"/>
    </source>
</evidence>
<dbReference type="Gene3D" id="2.40.10.340">
    <property type="entry name" value="Rod shape-determining protein MreC, domain 1"/>
    <property type="match status" value="1"/>
</dbReference>
<evidence type="ECO:0000256" key="4">
    <source>
        <dbReference type="ARBA" id="ARBA00032089"/>
    </source>
</evidence>
<dbReference type="PANTHER" id="PTHR34138:SF1">
    <property type="entry name" value="CELL SHAPE-DETERMINING PROTEIN MREC"/>
    <property type="match status" value="1"/>
</dbReference>
<dbReference type="InterPro" id="IPR055342">
    <property type="entry name" value="MreC_beta-barrel_core"/>
</dbReference>
<evidence type="ECO:0000256" key="5">
    <source>
        <dbReference type="SAM" id="Coils"/>
    </source>
</evidence>
<gene>
    <name evidence="8" type="ORF">M6D93_06630</name>
</gene>
<evidence type="ECO:0000313" key="9">
    <source>
        <dbReference type="Proteomes" id="UP001056336"/>
    </source>
</evidence>
<feature type="coiled-coil region" evidence="5">
    <location>
        <begin position="55"/>
        <end position="89"/>
    </location>
</feature>
<keyword evidence="3" id="KW-0133">Cell shape</keyword>
<dbReference type="Gene3D" id="2.40.10.350">
    <property type="entry name" value="Rod shape-determining protein MreC, domain 2"/>
    <property type="match status" value="1"/>
</dbReference>
<feature type="signal peptide" evidence="6">
    <location>
        <begin position="1"/>
        <end position="16"/>
    </location>
</feature>
<dbReference type="RefSeq" id="WP_249773566.1">
    <property type="nucleotide sequence ID" value="NZ_CP097332.1"/>
</dbReference>
<proteinExistence type="inferred from homology"/>
<keyword evidence="9" id="KW-1185">Reference proteome</keyword>
<keyword evidence="6" id="KW-0732">Signal</keyword>
<dbReference type="Proteomes" id="UP001056336">
    <property type="component" value="Chromosome"/>
</dbReference>
<accession>A0ABY4R3I9</accession>
<dbReference type="InterPro" id="IPR007221">
    <property type="entry name" value="MreC"/>
</dbReference>
<dbReference type="PANTHER" id="PTHR34138">
    <property type="entry name" value="CELL SHAPE-DETERMINING PROTEIN MREC"/>
    <property type="match status" value="1"/>
</dbReference>
<reference evidence="8" key="1">
    <citation type="journal article" date="2018" name="Int. J. Syst. Evol. Microbiol.">
        <title>Jatrophihabitans telluris sp. nov., isolated from sediment soil of lava forest wetlands and the emended description of the genus Jatrophihabitans.</title>
        <authorList>
            <person name="Lee K.C."/>
            <person name="Suh M.K."/>
            <person name="Eom M.K."/>
            <person name="Kim K.K."/>
            <person name="Kim J.S."/>
            <person name="Kim D.S."/>
            <person name="Ko S.H."/>
            <person name="Shin Y.K."/>
            <person name="Lee J.S."/>
        </authorList>
    </citation>
    <scope>NUCLEOTIDE SEQUENCE</scope>
    <source>
        <strain evidence="8">N237</strain>
    </source>
</reference>
<evidence type="ECO:0000256" key="6">
    <source>
        <dbReference type="SAM" id="SignalP"/>
    </source>
</evidence>
<name>A0ABY4R3I9_9ACTN</name>
<reference evidence="8" key="2">
    <citation type="submission" date="2022-05" db="EMBL/GenBank/DDBJ databases">
        <authorList>
            <person name="Kim J.-S."/>
            <person name="Lee K."/>
            <person name="Suh M."/>
            <person name="Eom M."/>
            <person name="Kim J.-S."/>
            <person name="Kim D.-S."/>
            <person name="Ko S.-H."/>
            <person name="Shin Y."/>
            <person name="Lee J.-S."/>
        </authorList>
    </citation>
    <scope>NUCLEOTIDE SEQUENCE</scope>
    <source>
        <strain evidence="8">N237</strain>
    </source>
</reference>
<feature type="chain" id="PRO_5045071127" description="Cell shape-determining protein MreC" evidence="6">
    <location>
        <begin position="17"/>
        <end position="274"/>
    </location>
</feature>
<protein>
    <recommendedName>
        <fullName evidence="2">Cell shape-determining protein MreC</fullName>
    </recommendedName>
    <alternativeName>
        <fullName evidence="4">Cell shape protein MreC</fullName>
    </alternativeName>
</protein>
<evidence type="ECO:0000313" key="8">
    <source>
        <dbReference type="EMBL" id="UQX89670.1"/>
    </source>
</evidence>
<comment type="similarity">
    <text evidence="1">Belongs to the MreC family.</text>
</comment>
<evidence type="ECO:0000256" key="3">
    <source>
        <dbReference type="ARBA" id="ARBA00022960"/>
    </source>
</evidence>
<keyword evidence="5" id="KW-0175">Coiled coil</keyword>
<organism evidence="8 9">
    <name type="scientific">Jatrophihabitans telluris</name>
    <dbReference type="NCBI Taxonomy" id="2038343"/>
    <lineage>
        <taxon>Bacteria</taxon>
        <taxon>Bacillati</taxon>
        <taxon>Actinomycetota</taxon>
        <taxon>Actinomycetes</taxon>
        <taxon>Jatrophihabitantales</taxon>
        <taxon>Jatrophihabitantaceae</taxon>
        <taxon>Jatrophihabitans</taxon>
    </lineage>
</organism>